<evidence type="ECO:0000313" key="3">
    <source>
        <dbReference type="Proteomes" id="UP001162156"/>
    </source>
</evidence>
<feature type="compositionally biased region" description="Polar residues" evidence="1">
    <location>
        <begin position="238"/>
        <end position="251"/>
    </location>
</feature>
<evidence type="ECO:0000313" key="2">
    <source>
        <dbReference type="EMBL" id="KAJ8929885.1"/>
    </source>
</evidence>
<evidence type="ECO:0000256" key="1">
    <source>
        <dbReference type="SAM" id="MobiDB-lite"/>
    </source>
</evidence>
<proteinExistence type="predicted"/>
<feature type="compositionally biased region" description="Basic residues" evidence="1">
    <location>
        <begin position="257"/>
        <end position="266"/>
    </location>
</feature>
<keyword evidence="3" id="KW-1185">Reference proteome</keyword>
<name>A0AAV8WUX7_9CUCU</name>
<feature type="region of interest" description="Disordered" evidence="1">
    <location>
        <begin position="238"/>
        <end position="266"/>
    </location>
</feature>
<organism evidence="2 3">
    <name type="scientific">Rhamnusium bicolor</name>
    <dbReference type="NCBI Taxonomy" id="1586634"/>
    <lineage>
        <taxon>Eukaryota</taxon>
        <taxon>Metazoa</taxon>
        <taxon>Ecdysozoa</taxon>
        <taxon>Arthropoda</taxon>
        <taxon>Hexapoda</taxon>
        <taxon>Insecta</taxon>
        <taxon>Pterygota</taxon>
        <taxon>Neoptera</taxon>
        <taxon>Endopterygota</taxon>
        <taxon>Coleoptera</taxon>
        <taxon>Polyphaga</taxon>
        <taxon>Cucujiformia</taxon>
        <taxon>Chrysomeloidea</taxon>
        <taxon>Cerambycidae</taxon>
        <taxon>Lepturinae</taxon>
        <taxon>Rhagiini</taxon>
        <taxon>Rhamnusium</taxon>
    </lineage>
</organism>
<reference evidence="2" key="1">
    <citation type="journal article" date="2023" name="Insect Mol. Biol.">
        <title>Genome sequencing provides insights into the evolution of gene families encoding plant cell wall-degrading enzymes in longhorned beetles.</title>
        <authorList>
            <person name="Shin N.R."/>
            <person name="Okamura Y."/>
            <person name="Kirsch R."/>
            <person name="Pauchet Y."/>
        </authorList>
    </citation>
    <scope>NUCLEOTIDE SEQUENCE</scope>
    <source>
        <strain evidence="2">RBIC_L_NR</strain>
    </source>
</reference>
<dbReference type="EMBL" id="JANEYF010004853">
    <property type="protein sequence ID" value="KAJ8929885.1"/>
    <property type="molecule type" value="Genomic_DNA"/>
</dbReference>
<dbReference type="Proteomes" id="UP001162156">
    <property type="component" value="Unassembled WGS sequence"/>
</dbReference>
<gene>
    <name evidence="2" type="ORF">NQ314_017379</name>
</gene>
<protein>
    <submittedName>
        <fullName evidence="2">Uncharacterized protein</fullName>
    </submittedName>
</protein>
<dbReference type="AlphaFoldDB" id="A0AAV8WUX7"/>
<sequence length="266" mass="30382">MNITFKEASDSNSKTLFSPEERNLYYGESLIYKRACLDENSSKTDCTAVDYVHNSRVRRYTASVLVFDEEPVFSDSDEEKEYNKRILETHEMETTSNQTSKKSSVEVQCNIPNKVNVAMQCNILLDDLKVKEFVKLFANSDIENVPEDFKQLVVLCRQLLYKWNNSQSPLKRNVSCNSNDNVTNTQLFQQQPETIRNVEGPKLHSTSNEFLPSKSDSGVNDFTSESFNTDVNLISSSQIVDTPDQNGSVAENNWVRRSTRLRGSKK</sequence>
<accession>A0AAV8WUX7</accession>
<comment type="caution">
    <text evidence="2">The sequence shown here is derived from an EMBL/GenBank/DDBJ whole genome shotgun (WGS) entry which is preliminary data.</text>
</comment>